<gene>
    <name evidence="1" type="ORF">BpHYR1_015824</name>
</gene>
<organism evidence="1 2">
    <name type="scientific">Brachionus plicatilis</name>
    <name type="common">Marine rotifer</name>
    <name type="synonym">Brachionus muelleri</name>
    <dbReference type="NCBI Taxonomy" id="10195"/>
    <lineage>
        <taxon>Eukaryota</taxon>
        <taxon>Metazoa</taxon>
        <taxon>Spiralia</taxon>
        <taxon>Gnathifera</taxon>
        <taxon>Rotifera</taxon>
        <taxon>Eurotatoria</taxon>
        <taxon>Monogononta</taxon>
        <taxon>Pseudotrocha</taxon>
        <taxon>Ploima</taxon>
        <taxon>Brachionidae</taxon>
        <taxon>Brachionus</taxon>
    </lineage>
</organism>
<accession>A0A3M7SPA1</accession>
<evidence type="ECO:0000313" key="1">
    <source>
        <dbReference type="EMBL" id="RNA37427.1"/>
    </source>
</evidence>
<dbReference type="EMBL" id="REGN01001046">
    <property type="protein sequence ID" value="RNA37427.1"/>
    <property type="molecule type" value="Genomic_DNA"/>
</dbReference>
<reference evidence="1 2" key="1">
    <citation type="journal article" date="2018" name="Sci. Rep.">
        <title>Genomic signatures of local adaptation to the degree of environmental predictability in rotifers.</title>
        <authorList>
            <person name="Franch-Gras L."/>
            <person name="Hahn C."/>
            <person name="Garcia-Roger E.M."/>
            <person name="Carmona M.J."/>
            <person name="Serra M."/>
            <person name="Gomez A."/>
        </authorList>
    </citation>
    <scope>NUCLEOTIDE SEQUENCE [LARGE SCALE GENOMIC DNA]</scope>
    <source>
        <strain evidence="1">HYR1</strain>
    </source>
</reference>
<proteinExistence type="predicted"/>
<name>A0A3M7SPA1_BRAPC</name>
<comment type="caution">
    <text evidence="1">The sequence shown here is derived from an EMBL/GenBank/DDBJ whole genome shotgun (WGS) entry which is preliminary data.</text>
</comment>
<dbReference type="Proteomes" id="UP000276133">
    <property type="component" value="Unassembled WGS sequence"/>
</dbReference>
<dbReference type="AlphaFoldDB" id="A0A3M7SPA1"/>
<protein>
    <submittedName>
        <fullName evidence="1">Uncharacterized protein</fullName>
    </submittedName>
</protein>
<evidence type="ECO:0000313" key="2">
    <source>
        <dbReference type="Proteomes" id="UP000276133"/>
    </source>
</evidence>
<sequence length="93" mass="11309">MQKIKIFFQLERIFFIKQIEQNDQIEQVEHVRSIVRRNLMRNTADLNENIKNIYDCPWTIVREGYKTPVLFKIASDSNQFSVENWFFNLIQLI</sequence>
<keyword evidence="2" id="KW-1185">Reference proteome</keyword>